<dbReference type="Pfam" id="PF02663">
    <property type="entry name" value="FmdE"/>
    <property type="match status" value="1"/>
</dbReference>
<dbReference type="OrthoDB" id="31120at2157"/>
<feature type="domain" description="Formylmethanofuran dehydrogenase subunit E" evidence="1">
    <location>
        <begin position="14"/>
        <end position="129"/>
    </location>
</feature>
<evidence type="ECO:0000313" key="2">
    <source>
        <dbReference type="EMBL" id="SCL74246.1"/>
    </source>
</evidence>
<evidence type="ECO:0000313" key="3">
    <source>
        <dbReference type="Proteomes" id="UP000184671"/>
    </source>
</evidence>
<accession>A0A1M4MHB5</accession>
<evidence type="ECO:0000259" key="1">
    <source>
        <dbReference type="Pfam" id="PF02663"/>
    </source>
</evidence>
<dbReference type="EMBL" id="FMID01000004">
    <property type="protein sequence ID" value="SCL74246.1"/>
    <property type="molecule type" value="Genomic_DNA"/>
</dbReference>
<name>A0A1M4MHB5_9EURY</name>
<sequence length="187" mass="21011">MADSDLLLARAKEFHGDMCAGIVLGTRMTMIGMRELHMDPMVRNRDLIVYVEIDRCIADAIQAITGCSLGHRTLKYLPYGKFAATFINLATQDAVRVSVLEKKRTEKSGPEAMKEAGKILRDAPEDDLFRVRRVRVMIPDGDLPGLPKHRARCNRCGEMILDDKEIVTEETIMCGNCARGSYYTETE</sequence>
<dbReference type="Gene3D" id="3.30.1330.130">
    <property type="match status" value="1"/>
</dbReference>
<dbReference type="SUPFAM" id="SSF143555">
    <property type="entry name" value="FwdE-like"/>
    <property type="match status" value="1"/>
</dbReference>
<protein>
    <submittedName>
        <fullName evidence="2">FmdE, Molybdenum formylmethanofuran dehydrogenase operon</fullName>
    </submittedName>
</protein>
<proteinExistence type="predicted"/>
<reference evidence="2 3" key="1">
    <citation type="submission" date="2016-08" db="EMBL/GenBank/DDBJ databases">
        <authorList>
            <person name="Seilhamer J.J."/>
        </authorList>
    </citation>
    <scope>NUCLEOTIDE SEQUENCE [LARGE SCALE GENOMIC DNA]</scope>
    <source>
        <strain evidence="2">L21-II-0</strain>
    </source>
</reference>
<dbReference type="STRING" id="118126.L21_0114"/>
<gene>
    <name evidence="2" type="ORF">L21_0114</name>
</gene>
<dbReference type="InterPro" id="IPR003814">
    <property type="entry name" value="FmdEsu_dom"/>
</dbReference>
<dbReference type="PANTHER" id="PTHR39418:SF1">
    <property type="entry name" value="DEHYDROGENASE"/>
    <property type="match status" value="1"/>
</dbReference>
<dbReference type="RefSeq" id="WP_074368564.1">
    <property type="nucleotide sequence ID" value="NZ_FMID01000004.1"/>
</dbReference>
<dbReference type="AlphaFoldDB" id="A0A1M4MHB5"/>
<dbReference type="PANTHER" id="PTHR39418">
    <property type="entry name" value="DEHYDROGENASE-RELATED"/>
    <property type="match status" value="1"/>
</dbReference>
<organism evidence="2 3">
    <name type="scientific">Methanoculleus chikugoensis</name>
    <dbReference type="NCBI Taxonomy" id="118126"/>
    <lineage>
        <taxon>Archaea</taxon>
        <taxon>Methanobacteriati</taxon>
        <taxon>Methanobacteriota</taxon>
        <taxon>Stenosarchaea group</taxon>
        <taxon>Methanomicrobia</taxon>
        <taxon>Methanomicrobiales</taxon>
        <taxon>Methanomicrobiaceae</taxon>
        <taxon>Methanoculleus</taxon>
    </lineage>
</organism>
<dbReference type="Proteomes" id="UP000184671">
    <property type="component" value="Unassembled WGS sequence"/>
</dbReference>
<dbReference type="InterPro" id="IPR053194">
    <property type="entry name" value="tRNA_methyltr_O"/>
</dbReference>